<dbReference type="InterPro" id="IPR019734">
    <property type="entry name" value="TPR_rpt"/>
</dbReference>
<comment type="similarity">
    <text evidence="2">Belongs to the YPP1 family.</text>
</comment>
<feature type="compositionally biased region" description="Polar residues" evidence="3">
    <location>
        <begin position="760"/>
        <end position="769"/>
    </location>
</feature>
<dbReference type="SUPFAM" id="SSF48452">
    <property type="entry name" value="TPR-like"/>
    <property type="match status" value="1"/>
</dbReference>
<feature type="region of interest" description="Disordered" evidence="3">
    <location>
        <begin position="1079"/>
        <end position="1098"/>
    </location>
</feature>
<evidence type="ECO:0000256" key="3">
    <source>
        <dbReference type="SAM" id="MobiDB-lite"/>
    </source>
</evidence>
<proteinExistence type="inferred from homology"/>
<feature type="compositionally biased region" description="Polar residues" evidence="3">
    <location>
        <begin position="738"/>
        <end position="749"/>
    </location>
</feature>
<dbReference type="PANTHER" id="PTHR23083">
    <property type="entry name" value="TETRATRICOPEPTIDE REPEAT PROTEIN, TPR"/>
    <property type="match status" value="1"/>
</dbReference>
<keyword evidence="5" id="KW-1185">Reference proteome</keyword>
<dbReference type="Gene3D" id="1.25.40.10">
    <property type="entry name" value="Tetratricopeptide repeat domain"/>
    <property type="match status" value="1"/>
</dbReference>
<gene>
    <name evidence="4" type="ORF">CDD82_3446</name>
</gene>
<comment type="function">
    <text evidence="1">Involved in endocytosis.</text>
</comment>
<sequence length="1186" mass="130604">MTTKALHYLEQLESARCDGNWDAVPELVRKVRKHAPHKSCLALTTETECAISNATTTASRPSTSATPQELQVETRLPKLVEAAQQEPLHSQDRFQAQVCIGWLHWVVGEYHLALEQLPTAKACGSTESDPACPSSEWTHVCALKSAYLRANCLTRALRMKEALAALEAASPVLERVWTRQGIRKQLRNWSELFLTEYCQLSSAAIDKNELSLDDPSTLAPFRAWTKYWEVMQTPFAGGSGFKGLVPRRQIWSEYYSALSRILESDISFDPPSTDANTKLSSRAQLATELKHAEKALRTLLLSETTFPRADEERPHVEALVKQVVKNWSIMCGRAWRQEDLGQGGRFAMSRGVLEILYSAATRTFHSTAILRSLFIVHLSIAEFALAFKALDSYLAIVKKAKARMDKTGQAEPSCDSDEMVLQTMAQGVLALCRYGHREAGEKAHVLGAEIEDLLSKLPQIKATQNGTSPIAEESVKKTPETVVSPQIVAAAWQAIGLSHANWSRLTFEAASRTEIQAKAIRCLRQSLSAEYGCSKDVRSCFSLALLLAERRDITAAIELVKYALMSNKDHDGGYDLLRGQYWQERADLSLWHLLALLLSVKPDYDASNLACASALEQFKDSAVLFGPANSSFRSEHLNEADSVVVDSQRGLVDDMDDWERETLLEIKTTQLSILELSAGPDMAVNSSYELLTLFTRLFGNVKVKPVATATPTPSQPPRTSATFRSIRGSIFGLRTDRSPSTARRSSISELSEKADPVVSRPTTMQNVTATRPAIQITEANGNQLGVPKTRRASSTNRQRNRSLSRRRNSLKKRDRSTSFHGPETVARFPLPTNGAEASSGLLESDSPTGTFVFTSKPSQVRVPSFSGGRALSLGSRASIASKPTDLSGLEADKAQTMPPLLPFVQLPKDKEKARRLATLVKIWLTVAGFYRRAGLAEDSKEAIAEAQKLVQGMETDSCRAQEGTASQEAGWAEQASIDDLWGDVWCELGLLALAQDEPYTARSDFELSLTHCPNHATAIVNLCNILLDIYSEKILPPPVVPPLNEDAESDTDKQEKLCQATIWTGSLPCRPLGLGPSGSQAVLQANDDDESEESSKVDKLPAPYKATHLPLADRLAARDRAFTLLSGLTRLGSGWNDSEAWFALARAYEESGQVDKAKEVLWWCVELEEARAVRAWRCVGNGGYIV</sequence>
<evidence type="ECO:0008006" key="6">
    <source>
        <dbReference type="Google" id="ProtNLM"/>
    </source>
</evidence>
<reference evidence="4 5" key="1">
    <citation type="submission" date="2017-06" db="EMBL/GenBank/DDBJ databases">
        <title>Ant-infecting Ophiocordyceps genomes reveal a high diversity of potential behavioral manipulation genes and a possible major role for enterotoxins.</title>
        <authorList>
            <person name="De Bekker C."/>
            <person name="Evans H.C."/>
            <person name="Brachmann A."/>
            <person name="Hughes D.P."/>
        </authorList>
    </citation>
    <scope>NUCLEOTIDE SEQUENCE [LARGE SCALE GENOMIC DNA]</scope>
    <source>
        <strain evidence="4 5">1348a</strain>
    </source>
</reference>
<dbReference type="Proteomes" id="UP000224854">
    <property type="component" value="Unassembled WGS sequence"/>
</dbReference>
<evidence type="ECO:0000313" key="5">
    <source>
        <dbReference type="Proteomes" id="UP000224854"/>
    </source>
</evidence>
<evidence type="ECO:0000256" key="2">
    <source>
        <dbReference type="ARBA" id="ARBA00038251"/>
    </source>
</evidence>
<organism evidence="4 5">
    <name type="scientific">Ophiocordyceps australis</name>
    <dbReference type="NCBI Taxonomy" id="1399860"/>
    <lineage>
        <taxon>Eukaryota</taxon>
        <taxon>Fungi</taxon>
        <taxon>Dikarya</taxon>
        <taxon>Ascomycota</taxon>
        <taxon>Pezizomycotina</taxon>
        <taxon>Sordariomycetes</taxon>
        <taxon>Hypocreomycetidae</taxon>
        <taxon>Hypocreales</taxon>
        <taxon>Ophiocordycipitaceae</taxon>
        <taxon>Ophiocordyceps</taxon>
    </lineage>
</organism>
<evidence type="ECO:0000313" key="4">
    <source>
        <dbReference type="EMBL" id="PHH77617.1"/>
    </source>
</evidence>
<dbReference type="InterPro" id="IPR011990">
    <property type="entry name" value="TPR-like_helical_dom_sf"/>
</dbReference>
<dbReference type="InterPro" id="IPR051722">
    <property type="entry name" value="Endocytosis_PI4K-reg_protein"/>
</dbReference>
<comment type="caution">
    <text evidence="4">The sequence shown here is derived from an EMBL/GenBank/DDBJ whole genome shotgun (WGS) entry which is preliminary data.</text>
</comment>
<dbReference type="PANTHER" id="PTHR23083:SF464">
    <property type="entry name" value="TETRATRICOPEPTIDE REPEAT DOMAIN 7, ISOFORM A"/>
    <property type="match status" value="1"/>
</dbReference>
<dbReference type="OrthoDB" id="29013at2759"/>
<dbReference type="EMBL" id="NJEU01000260">
    <property type="protein sequence ID" value="PHH77617.1"/>
    <property type="molecule type" value="Genomic_DNA"/>
</dbReference>
<dbReference type="SMART" id="SM00028">
    <property type="entry name" value="TPR"/>
    <property type="match status" value="3"/>
</dbReference>
<dbReference type="AlphaFoldDB" id="A0A2C5Z9B9"/>
<accession>A0A2C5Z9B9</accession>
<feature type="compositionally biased region" description="Basic residues" evidence="3">
    <location>
        <begin position="798"/>
        <end position="814"/>
    </location>
</feature>
<evidence type="ECO:0000256" key="1">
    <source>
        <dbReference type="ARBA" id="ARBA00002550"/>
    </source>
</evidence>
<name>A0A2C5Z9B9_9HYPO</name>
<protein>
    <recommendedName>
        <fullName evidence="6">Filamentation protein</fullName>
    </recommendedName>
</protein>
<feature type="region of interest" description="Disordered" evidence="3">
    <location>
        <begin position="732"/>
        <end position="850"/>
    </location>
</feature>